<dbReference type="Proteomes" id="UP000887576">
    <property type="component" value="Unplaced"/>
</dbReference>
<evidence type="ECO:0000313" key="1">
    <source>
        <dbReference type="Proteomes" id="UP000887576"/>
    </source>
</evidence>
<accession>A0AC34QQ80</accession>
<protein>
    <submittedName>
        <fullName evidence="2">Uncharacterized protein</fullName>
    </submittedName>
</protein>
<dbReference type="WBParaSite" id="JU765_v2.g1839.t1">
    <property type="protein sequence ID" value="JU765_v2.g1839.t1"/>
    <property type="gene ID" value="JU765_v2.g1839"/>
</dbReference>
<proteinExistence type="predicted"/>
<evidence type="ECO:0000313" key="2">
    <source>
        <dbReference type="WBParaSite" id="JU765_v2.g1839.t1"/>
    </source>
</evidence>
<reference evidence="2" key="1">
    <citation type="submission" date="2022-11" db="UniProtKB">
        <authorList>
            <consortium name="WormBaseParasite"/>
        </authorList>
    </citation>
    <scope>IDENTIFICATION</scope>
</reference>
<organism evidence="1 2">
    <name type="scientific">Panagrolaimus sp. JU765</name>
    <dbReference type="NCBI Taxonomy" id="591449"/>
    <lineage>
        <taxon>Eukaryota</taxon>
        <taxon>Metazoa</taxon>
        <taxon>Ecdysozoa</taxon>
        <taxon>Nematoda</taxon>
        <taxon>Chromadorea</taxon>
        <taxon>Rhabditida</taxon>
        <taxon>Tylenchina</taxon>
        <taxon>Panagrolaimomorpha</taxon>
        <taxon>Panagrolaimoidea</taxon>
        <taxon>Panagrolaimidae</taxon>
        <taxon>Panagrolaimus</taxon>
    </lineage>
</organism>
<sequence>MKLFIFFAVFLVVGILAEGAAGETTEEATAEPTTTTLAGQPTTTAEAGAETTTTGSTSAEQSTPTGGQSSEAPTTTTLPPTTTTPPLDRNVSFKIDCSNSEQCSFEFRIAEPLMRFINQTQLEGLLGDLASQIGKINSEVNLLKTQEATYQTFLENEVSQNIGNFTETLTRINDTIGTIEDLQSRTDDVLLTAERFLNSSICFQNDADTSEGCGNLAFPNTTGYF</sequence>
<name>A0AC34QQ80_9BILA</name>